<proteinExistence type="predicted"/>
<dbReference type="GO" id="GO:0016020">
    <property type="term" value="C:membrane"/>
    <property type="evidence" value="ECO:0007669"/>
    <property type="project" value="InterPro"/>
</dbReference>
<dbReference type="Proteomes" id="UP000612362">
    <property type="component" value="Unassembled WGS sequence"/>
</dbReference>
<accession>A0A8J3IAA5</accession>
<name>A0A8J3IAA5_9CHLR</name>
<dbReference type="SUPFAM" id="SSF55781">
    <property type="entry name" value="GAF domain-like"/>
    <property type="match status" value="1"/>
</dbReference>
<dbReference type="InterPro" id="IPR029016">
    <property type="entry name" value="GAF-like_dom_sf"/>
</dbReference>
<feature type="domain" description="Signal transduction histidine kinase subgroup 3 dimerisation and phosphoacceptor" evidence="1">
    <location>
        <begin position="83"/>
        <end position="112"/>
    </location>
</feature>
<dbReference type="InterPro" id="IPR011712">
    <property type="entry name" value="Sig_transdc_His_kin_sub3_dim/P"/>
</dbReference>
<evidence type="ECO:0000313" key="2">
    <source>
        <dbReference type="EMBL" id="GHO47604.1"/>
    </source>
</evidence>
<sequence>MVLVASAGSLSAREALRLPLVYQSDSVETLLIAPRGGDDTLTPADVRLLDDLAHQIGIAIHTVRLTHDLQRSRGHLVTAREEERRRLRRDLHDGLGPLLSAVMLKVGWCVRSTYASLLRPMLC</sequence>
<dbReference type="Gene3D" id="1.20.5.1930">
    <property type="match status" value="1"/>
</dbReference>
<evidence type="ECO:0000313" key="3">
    <source>
        <dbReference type="Proteomes" id="UP000612362"/>
    </source>
</evidence>
<dbReference type="GO" id="GO:0046983">
    <property type="term" value="F:protein dimerization activity"/>
    <property type="evidence" value="ECO:0007669"/>
    <property type="project" value="InterPro"/>
</dbReference>
<dbReference type="GO" id="GO:0000155">
    <property type="term" value="F:phosphorelay sensor kinase activity"/>
    <property type="evidence" value="ECO:0007669"/>
    <property type="project" value="InterPro"/>
</dbReference>
<dbReference type="EMBL" id="BNJF01000003">
    <property type="protein sequence ID" value="GHO47604.1"/>
    <property type="molecule type" value="Genomic_DNA"/>
</dbReference>
<keyword evidence="3" id="KW-1185">Reference proteome</keyword>
<organism evidence="2 3">
    <name type="scientific">Ktedonospora formicarum</name>
    <dbReference type="NCBI Taxonomy" id="2778364"/>
    <lineage>
        <taxon>Bacteria</taxon>
        <taxon>Bacillati</taxon>
        <taxon>Chloroflexota</taxon>
        <taxon>Ktedonobacteria</taxon>
        <taxon>Ktedonobacterales</taxon>
        <taxon>Ktedonobacteraceae</taxon>
        <taxon>Ktedonospora</taxon>
    </lineage>
</organism>
<dbReference type="Gene3D" id="3.30.450.40">
    <property type="match status" value="1"/>
</dbReference>
<reference evidence="2" key="1">
    <citation type="submission" date="2020-10" db="EMBL/GenBank/DDBJ databases">
        <title>Taxonomic study of unclassified bacteria belonging to the class Ktedonobacteria.</title>
        <authorList>
            <person name="Yabe S."/>
            <person name="Wang C.M."/>
            <person name="Zheng Y."/>
            <person name="Sakai Y."/>
            <person name="Cavaletti L."/>
            <person name="Monciardini P."/>
            <person name="Donadio S."/>
        </authorList>
    </citation>
    <scope>NUCLEOTIDE SEQUENCE</scope>
    <source>
        <strain evidence="2">SOSP1-1</strain>
    </source>
</reference>
<dbReference type="AlphaFoldDB" id="A0A8J3IAA5"/>
<dbReference type="Pfam" id="PF07730">
    <property type="entry name" value="HisKA_3"/>
    <property type="match status" value="1"/>
</dbReference>
<protein>
    <recommendedName>
        <fullName evidence="1">Signal transduction histidine kinase subgroup 3 dimerisation and phosphoacceptor domain-containing protein</fullName>
    </recommendedName>
</protein>
<gene>
    <name evidence="2" type="ORF">KSX_57670</name>
</gene>
<comment type="caution">
    <text evidence="2">The sequence shown here is derived from an EMBL/GenBank/DDBJ whole genome shotgun (WGS) entry which is preliminary data.</text>
</comment>
<evidence type="ECO:0000259" key="1">
    <source>
        <dbReference type="Pfam" id="PF07730"/>
    </source>
</evidence>